<protein>
    <recommendedName>
        <fullName evidence="2">Bulb-type lectin domain-containing protein</fullName>
    </recommendedName>
</protein>
<feature type="region of interest" description="Disordered" evidence="1">
    <location>
        <begin position="539"/>
        <end position="582"/>
    </location>
</feature>
<dbReference type="InterPro" id="IPR008979">
    <property type="entry name" value="Galactose-bd-like_sf"/>
</dbReference>
<dbReference type="InterPro" id="IPR040964">
    <property type="entry name" value="SBD"/>
</dbReference>
<feature type="domain" description="Bulb-type lectin" evidence="2">
    <location>
        <begin position="556"/>
        <end position="666"/>
    </location>
</feature>
<dbReference type="SUPFAM" id="SSF51110">
    <property type="entry name" value="alpha-D-mannose-specific plant lectins"/>
    <property type="match status" value="1"/>
</dbReference>
<dbReference type="RefSeq" id="WP_344429950.1">
    <property type="nucleotide sequence ID" value="NZ_BAAANN010000044.1"/>
</dbReference>
<dbReference type="SMART" id="SM00108">
    <property type="entry name" value="B_lectin"/>
    <property type="match status" value="1"/>
</dbReference>
<proteinExistence type="predicted"/>
<name>A0ABN2SGL0_9PSEU</name>
<organism evidence="3 4">
    <name type="scientific">Amycolatopsis minnesotensis</name>
    <dbReference type="NCBI Taxonomy" id="337894"/>
    <lineage>
        <taxon>Bacteria</taxon>
        <taxon>Bacillati</taxon>
        <taxon>Actinomycetota</taxon>
        <taxon>Actinomycetes</taxon>
        <taxon>Pseudonocardiales</taxon>
        <taxon>Pseudonocardiaceae</taxon>
        <taxon>Amycolatopsis</taxon>
    </lineage>
</organism>
<dbReference type="Pfam" id="PF17882">
    <property type="entry name" value="SBD"/>
    <property type="match status" value="1"/>
</dbReference>
<dbReference type="PROSITE" id="PS50927">
    <property type="entry name" value="BULB_LECTIN"/>
    <property type="match status" value="1"/>
</dbReference>
<dbReference type="InterPro" id="IPR001480">
    <property type="entry name" value="Bulb-type_lectin_dom"/>
</dbReference>
<dbReference type="Proteomes" id="UP001501116">
    <property type="component" value="Unassembled WGS sequence"/>
</dbReference>
<reference evidence="3 4" key="1">
    <citation type="journal article" date="2019" name="Int. J. Syst. Evol. Microbiol.">
        <title>The Global Catalogue of Microorganisms (GCM) 10K type strain sequencing project: providing services to taxonomists for standard genome sequencing and annotation.</title>
        <authorList>
            <consortium name="The Broad Institute Genomics Platform"/>
            <consortium name="The Broad Institute Genome Sequencing Center for Infectious Disease"/>
            <person name="Wu L."/>
            <person name="Ma J."/>
        </authorList>
    </citation>
    <scope>NUCLEOTIDE SEQUENCE [LARGE SCALE GENOMIC DNA]</scope>
    <source>
        <strain evidence="3 4">JCM 14545</strain>
    </source>
</reference>
<dbReference type="InterPro" id="IPR036426">
    <property type="entry name" value="Bulb-type_lectin_dom_sf"/>
</dbReference>
<dbReference type="SUPFAM" id="SSF49785">
    <property type="entry name" value="Galactose-binding domain-like"/>
    <property type="match status" value="1"/>
</dbReference>
<dbReference type="Pfam" id="PF21962">
    <property type="entry name" value="DUF6924"/>
    <property type="match status" value="1"/>
</dbReference>
<evidence type="ECO:0000256" key="1">
    <source>
        <dbReference type="SAM" id="MobiDB-lite"/>
    </source>
</evidence>
<evidence type="ECO:0000313" key="4">
    <source>
        <dbReference type="Proteomes" id="UP001501116"/>
    </source>
</evidence>
<evidence type="ECO:0000313" key="3">
    <source>
        <dbReference type="EMBL" id="GAA1986363.1"/>
    </source>
</evidence>
<dbReference type="EMBL" id="BAAANN010000044">
    <property type="protein sequence ID" value="GAA1986363.1"/>
    <property type="molecule type" value="Genomic_DNA"/>
</dbReference>
<accession>A0ABN2SGL0</accession>
<dbReference type="Gene3D" id="2.60.120.260">
    <property type="entry name" value="Galactose-binding domain-like"/>
    <property type="match status" value="1"/>
</dbReference>
<evidence type="ECO:0000259" key="2">
    <source>
        <dbReference type="PROSITE" id="PS50927"/>
    </source>
</evidence>
<sequence length="944" mass="102017">MQPVSDQESVFAFRIWLRTRDSAEWEPGHDLLVQVDDGGIVVLEQLSWDTVDGALTTIGFAPDMASCRGHGRTGNGDVVQVRGELRGRTKAGGVRHYEFDAEPDDGPAGRLRVLIDDGAGAPLRSVTWRDRTGGSCSVALRSASPSGNADVSDLVSFVWVSAEHPAADEVAANLVDGTSSKWFAPHDRAVLEFEFPQPIAVDRYALTSANDADDRDPARWTLRGSADGLRWRTLDTRADQSFADRHQSRTYRIAEPGAYAHYRLDIDDTNGSPDVQLEAVRFLAESSGFTGYRQRAGQAPVAYRGVRVARESPSTPAEPLPDGSPGRRMRLLPEYDSLPAGTELVSPSGRYALRYDSGGVPVVADRTTHQIVWRAGDDEQHPAAGELRLSGSVQVELRNGEVWHSAVADVRAKSLVVTDEGELELLDDIGVGVYNSRHGFVGSQPVFRDSAPVADITLKRFLYGVNTKGAVARTVRREPDGSLWGSELTMSYSVASPPLARWLEQEGTVLTWRQVPTTQGTDLEPCLLDAAGNLLWRRGSARSSTTPPPAEPHDHGGPAMGPGSRLRRQSLTSPSGSHTLQHHDNGNLALYCNAVHSPVWTTGTDWAGDGWADLDRNGDLVLRTSCGAPVWRSGTADLGAVRLAVRDDGTVALLDAEGTAVWEAGEHGPCAATGHTPPRGAVLRRGQTLRTRSLTSDDGGTVLCHQPEQGVRLYGVDGIQLWYAEGADLALDPHGYLQVRGDGGSVLDQLAGPGDHLRVMSGGEIRLCAEDGTVVWREGRHVIDGTVTTASSHTVPPAALQALLNSSTTPIVRTDFSDHDAWETAWRDITALREYWDDEVVLDATLIAEPGFDGCTGENLAELLLPYADECDLVFVVDATTLASPEHPVLVLEIDPEHEPPRSFRATPNALLDVEIQLSLANMDWEDFSESADPDGILRESSAD</sequence>
<comment type="caution">
    <text evidence="3">The sequence shown here is derived from an EMBL/GenBank/DDBJ whole genome shotgun (WGS) entry which is preliminary data.</text>
</comment>
<dbReference type="InterPro" id="IPR053832">
    <property type="entry name" value="DUF6924"/>
</dbReference>
<gene>
    <name evidence="3" type="ORF">GCM10009754_75290</name>
</gene>
<feature type="compositionally biased region" description="Polar residues" evidence="1">
    <location>
        <begin position="569"/>
        <end position="579"/>
    </location>
</feature>
<dbReference type="Gene3D" id="2.90.10.30">
    <property type="match status" value="2"/>
</dbReference>
<feature type="region of interest" description="Disordered" evidence="1">
    <location>
        <begin position="308"/>
        <end position="327"/>
    </location>
</feature>
<keyword evidence="4" id="KW-1185">Reference proteome</keyword>